<accession>A0ABR3WFY1</accession>
<organism evidence="1 2">
    <name type="scientific">Phialemonium thermophilum</name>
    <dbReference type="NCBI Taxonomy" id="223376"/>
    <lineage>
        <taxon>Eukaryota</taxon>
        <taxon>Fungi</taxon>
        <taxon>Dikarya</taxon>
        <taxon>Ascomycota</taxon>
        <taxon>Pezizomycotina</taxon>
        <taxon>Sordariomycetes</taxon>
        <taxon>Sordariomycetidae</taxon>
        <taxon>Cephalothecales</taxon>
        <taxon>Cephalothecaceae</taxon>
        <taxon>Phialemonium</taxon>
    </lineage>
</organism>
<evidence type="ECO:0000313" key="2">
    <source>
        <dbReference type="Proteomes" id="UP001586593"/>
    </source>
</evidence>
<dbReference type="Proteomes" id="UP001586593">
    <property type="component" value="Unassembled WGS sequence"/>
</dbReference>
<sequence>MGSRIVVKYKSDKVPGDPKMRLQTLANIVCQRIWQREFDETQDRVHSSGQYDYDGVRCYLLLDNGPPRSQEVRVSMYSWDGSSLKEMPVSPLVRARLQHYPFDPAERSRGYSDEEYREKFGEEEYKEMMAERIRQKMKYKMRLTANEESFVETFPDLVGEGS</sequence>
<proteinExistence type="predicted"/>
<keyword evidence="2" id="KW-1185">Reference proteome</keyword>
<reference evidence="1 2" key="1">
    <citation type="journal article" date="2024" name="Commun. Biol.">
        <title>Comparative genomic analysis of thermophilic fungi reveals convergent evolutionary adaptations and gene losses.</title>
        <authorList>
            <person name="Steindorff A.S."/>
            <person name="Aguilar-Pontes M.V."/>
            <person name="Robinson A.J."/>
            <person name="Andreopoulos B."/>
            <person name="LaButti K."/>
            <person name="Kuo A."/>
            <person name="Mondo S."/>
            <person name="Riley R."/>
            <person name="Otillar R."/>
            <person name="Haridas S."/>
            <person name="Lipzen A."/>
            <person name="Grimwood J."/>
            <person name="Schmutz J."/>
            <person name="Clum A."/>
            <person name="Reid I.D."/>
            <person name="Moisan M.C."/>
            <person name="Butler G."/>
            <person name="Nguyen T.T.M."/>
            <person name="Dewar K."/>
            <person name="Conant G."/>
            <person name="Drula E."/>
            <person name="Henrissat B."/>
            <person name="Hansel C."/>
            <person name="Singer S."/>
            <person name="Hutchinson M.I."/>
            <person name="de Vries R.P."/>
            <person name="Natvig D.O."/>
            <person name="Powell A.J."/>
            <person name="Tsang A."/>
            <person name="Grigoriev I.V."/>
        </authorList>
    </citation>
    <scope>NUCLEOTIDE SEQUENCE [LARGE SCALE GENOMIC DNA]</scope>
    <source>
        <strain evidence="1 2">ATCC 24622</strain>
    </source>
</reference>
<comment type="caution">
    <text evidence="1">The sequence shown here is derived from an EMBL/GenBank/DDBJ whole genome shotgun (WGS) entry which is preliminary data.</text>
</comment>
<protein>
    <submittedName>
        <fullName evidence="1">Uncharacterized protein</fullName>
    </submittedName>
</protein>
<evidence type="ECO:0000313" key="1">
    <source>
        <dbReference type="EMBL" id="KAL1860746.1"/>
    </source>
</evidence>
<gene>
    <name evidence="1" type="ORF">VTK73DRAFT_7191</name>
</gene>
<dbReference type="EMBL" id="JAZHXJ010000441">
    <property type="protein sequence ID" value="KAL1860746.1"/>
    <property type="molecule type" value="Genomic_DNA"/>
</dbReference>
<name>A0ABR3WFY1_9PEZI</name>